<evidence type="ECO:0000313" key="5">
    <source>
        <dbReference type="Proteomes" id="UP001597459"/>
    </source>
</evidence>
<dbReference type="RefSeq" id="WP_378255511.1">
    <property type="nucleotide sequence ID" value="NZ_JBHSJV010000001.1"/>
</dbReference>
<keyword evidence="3" id="KW-0802">TPR repeat</keyword>
<evidence type="ECO:0000256" key="2">
    <source>
        <dbReference type="ARBA" id="ARBA00022801"/>
    </source>
</evidence>
<dbReference type="PANTHER" id="PTHR40841">
    <property type="entry name" value="SIDEROPHORE TRIACETYLFUSARININE C ESTERASE"/>
    <property type="match status" value="1"/>
</dbReference>
<evidence type="ECO:0000256" key="1">
    <source>
        <dbReference type="ARBA" id="ARBA00005622"/>
    </source>
</evidence>
<proteinExistence type="inferred from homology"/>
<dbReference type="InterPro" id="IPR019734">
    <property type="entry name" value="TPR_rpt"/>
</dbReference>
<dbReference type="Gene3D" id="3.40.50.1820">
    <property type="entry name" value="alpha/beta hydrolase"/>
    <property type="match status" value="1"/>
</dbReference>
<dbReference type="PANTHER" id="PTHR40841:SF2">
    <property type="entry name" value="SIDEROPHORE-DEGRADING ESTERASE (EUROFUNG)"/>
    <property type="match status" value="1"/>
</dbReference>
<comment type="similarity">
    <text evidence="1">Belongs to the esterase D family.</text>
</comment>
<comment type="caution">
    <text evidence="4">The sequence shown here is derived from an EMBL/GenBank/DDBJ whole genome shotgun (WGS) entry which is preliminary data.</text>
</comment>
<dbReference type="SUPFAM" id="SSF53474">
    <property type="entry name" value="alpha/beta-Hydrolases"/>
    <property type="match status" value="1"/>
</dbReference>
<name>A0ABW5NCT1_9FLAO</name>
<dbReference type="EMBL" id="JBHULX010000028">
    <property type="protein sequence ID" value="MFD2591998.1"/>
    <property type="molecule type" value="Genomic_DNA"/>
</dbReference>
<feature type="repeat" description="TPR" evidence="3">
    <location>
        <begin position="317"/>
        <end position="350"/>
    </location>
</feature>
<dbReference type="Pfam" id="PF00756">
    <property type="entry name" value="Esterase"/>
    <property type="match status" value="1"/>
</dbReference>
<dbReference type="InterPro" id="IPR052558">
    <property type="entry name" value="Siderophore_Hydrolase_D"/>
</dbReference>
<accession>A0ABW5NCT1</accession>
<sequence>MKISYSYTIICCLFFFCSLYGQKEKNYVYKHVISSEVLGEDRMVTVFLPKNYYHPLAVKSNFGVLYVLDGGKKKVVTNGVYDFLANGVKPAIPELIIVAIHQKNRMFDLTPTKATTFPNGKKTKRYEKSGNAFAFYEFIANEVGEKVNRMYRTSGFNILTGHSFGGLNTLYTLLEKEGFFQAFIASDPSLWWDNRRLFYDAKEMLISKKFTNKSLFLAIANQQGTPSMPTSNLHQETIKSFAKLLDNSKENGLHFKHKFYEDREHHSVSMIALQDGLSFIFEDVSFQSTDYKLTKEKLQERYKVLSDKVGMSFNPSILQIVNLGDLFSFKGNKKKALQFYKWALEESPNNILIKERITKITS</sequence>
<organism evidence="4 5">
    <name type="scientific">Aquimarina hainanensis</name>
    <dbReference type="NCBI Taxonomy" id="1578017"/>
    <lineage>
        <taxon>Bacteria</taxon>
        <taxon>Pseudomonadati</taxon>
        <taxon>Bacteroidota</taxon>
        <taxon>Flavobacteriia</taxon>
        <taxon>Flavobacteriales</taxon>
        <taxon>Flavobacteriaceae</taxon>
        <taxon>Aquimarina</taxon>
    </lineage>
</organism>
<dbReference type="GO" id="GO:0016787">
    <property type="term" value="F:hydrolase activity"/>
    <property type="evidence" value="ECO:0007669"/>
    <property type="project" value="UniProtKB-KW"/>
</dbReference>
<reference evidence="5" key="1">
    <citation type="journal article" date="2019" name="Int. J. Syst. Evol. Microbiol.">
        <title>The Global Catalogue of Microorganisms (GCM) 10K type strain sequencing project: providing services to taxonomists for standard genome sequencing and annotation.</title>
        <authorList>
            <consortium name="The Broad Institute Genomics Platform"/>
            <consortium name="The Broad Institute Genome Sequencing Center for Infectious Disease"/>
            <person name="Wu L."/>
            <person name="Ma J."/>
        </authorList>
    </citation>
    <scope>NUCLEOTIDE SEQUENCE [LARGE SCALE GENOMIC DNA]</scope>
    <source>
        <strain evidence="5">KCTC 42423</strain>
    </source>
</reference>
<dbReference type="Proteomes" id="UP001597459">
    <property type="component" value="Unassembled WGS sequence"/>
</dbReference>
<dbReference type="InterPro" id="IPR029058">
    <property type="entry name" value="AB_hydrolase_fold"/>
</dbReference>
<evidence type="ECO:0000256" key="3">
    <source>
        <dbReference type="PROSITE-ProRule" id="PRU00339"/>
    </source>
</evidence>
<gene>
    <name evidence="4" type="ORF">ACFSTE_14260</name>
</gene>
<keyword evidence="2 4" id="KW-0378">Hydrolase</keyword>
<protein>
    <submittedName>
        <fullName evidence="4">Alpha/beta hydrolase</fullName>
    </submittedName>
</protein>
<dbReference type="InterPro" id="IPR000801">
    <property type="entry name" value="Esterase-like"/>
</dbReference>
<dbReference type="PROSITE" id="PS50005">
    <property type="entry name" value="TPR"/>
    <property type="match status" value="1"/>
</dbReference>
<evidence type="ECO:0000313" key="4">
    <source>
        <dbReference type="EMBL" id="MFD2591998.1"/>
    </source>
</evidence>
<keyword evidence="5" id="KW-1185">Reference proteome</keyword>